<dbReference type="AlphaFoldDB" id="A0A1G9HFY1"/>
<accession>A0A1G9HFY1</accession>
<evidence type="ECO:0000313" key="2">
    <source>
        <dbReference type="Proteomes" id="UP000198510"/>
    </source>
</evidence>
<sequence length="200" mass="21905">MERREALRRVTYLMGGTLSAPALTYLLSGCDPKKSTETAEQAEEGFLNDQQQAIVAETAELIIPTTSTPGAKAAGVPAFIVMMLEECYPQADRDSFKAGLKDMEKRSKDKFDKEFMEATPEQQAEVLKEMAAASVQEATPGAAEGTEDQGRPFFRLMKELTLLGYFTSEIGATQALAYVPVPGRFDGCMPMEEGQKTWAL</sequence>
<name>A0A1G9HFY1_9BACT</name>
<dbReference type="Pfam" id="PF13618">
    <property type="entry name" value="Gluconate_2-dh3"/>
    <property type="match status" value="1"/>
</dbReference>
<reference evidence="1 2" key="1">
    <citation type="submission" date="2016-10" db="EMBL/GenBank/DDBJ databases">
        <authorList>
            <person name="de Groot N.N."/>
        </authorList>
    </citation>
    <scope>NUCLEOTIDE SEQUENCE [LARGE SCALE GENOMIC DNA]</scope>
    <source>
        <strain evidence="1 2">DSM 25186</strain>
    </source>
</reference>
<dbReference type="PROSITE" id="PS51257">
    <property type="entry name" value="PROKAR_LIPOPROTEIN"/>
    <property type="match status" value="1"/>
</dbReference>
<evidence type="ECO:0000313" key="1">
    <source>
        <dbReference type="EMBL" id="SDL11644.1"/>
    </source>
</evidence>
<protein>
    <submittedName>
        <fullName evidence="1">Gluconate 2-dehydrogenase subunit 3</fullName>
    </submittedName>
</protein>
<dbReference type="Proteomes" id="UP000198510">
    <property type="component" value="Unassembled WGS sequence"/>
</dbReference>
<dbReference type="OrthoDB" id="6385145at2"/>
<dbReference type="InterPro" id="IPR027056">
    <property type="entry name" value="Gluconate_2DH_su3"/>
</dbReference>
<dbReference type="STRING" id="1075417.SAMN05421823_104419"/>
<dbReference type="RefSeq" id="WP_089682510.1">
    <property type="nucleotide sequence ID" value="NZ_FNFO01000004.1"/>
</dbReference>
<keyword evidence="2" id="KW-1185">Reference proteome</keyword>
<organism evidence="1 2">
    <name type="scientific">Catalinimonas alkaloidigena</name>
    <dbReference type="NCBI Taxonomy" id="1075417"/>
    <lineage>
        <taxon>Bacteria</taxon>
        <taxon>Pseudomonadati</taxon>
        <taxon>Bacteroidota</taxon>
        <taxon>Cytophagia</taxon>
        <taxon>Cytophagales</taxon>
        <taxon>Catalimonadaceae</taxon>
        <taxon>Catalinimonas</taxon>
    </lineage>
</organism>
<dbReference type="EMBL" id="FNFO01000004">
    <property type="protein sequence ID" value="SDL11644.1"/>
    <property type="molecule type" value="Genomic_DNA"/>
</dbReference>
<proteinExistence type="predicted"/>
<gene>
    <name evidence="1" type="ORF">SAMN05421823_104419</name>
</gene>